<dbReference type="STRING" id="763034.HMPREF9446_03417"/>
<gene>
    <name evidence="7" type="ORF">HMPREF9446_03417</name>
</gene>
<comment type="similarity">
    <text evidence="1">Belongs to the ribonucleoside diphosphate reductase class-2 family.</text>
</comment>
<evidence type="ECO:0000256" key="5">
    <source>
        <dbReference type="ARBA" id="ARBA00047754"/>
    </source>
</evidence>
<evidence type="ECO:0000313" key="8">
    <source>
        <dbReference type="Proteomes" id="UP000003416"/>
    </source>
</evidence>
<evidence type="ECO:0000256" key="2">
    <source>
        <dbReference type="ARBA" id="ARBA00012274"/>
    </source>
</evidence>
<evidence type="ECO:0000256" key="4">
    <source>
        <dbReference type="ARBA" id="ARBA00022741"/>
    </source>
</evidence>
<sequence length="81" mass="8817">MTYTYKTKGTCSSDIKLDVENGIVKEVTFWGGCNGNLQGLSRLVKGMSVEAVITRLEGIRCGGRPTSCPDQLCKALHEMGY</sequence>
<dbReference type="HOGENOM" id="CLU_176133_0_0_10"/>
<dbReference type="EMBL" id="AFBN01000098">
    <property type="protein sequence ID" value="EGF51697.1"/>
    <property type="molecule type" value="Genomic_DNA"/>
</dbReference>
<accession>F3PXC5</accession>
<dbReference type="Proteomes" id="UP000003416">
    <property type="component" value="Unassembled WGS sequence"/>
</dbReference>
<dbReference type="GO" id="GO:0004748">
    <property type="term" value="F:ribonucleoside-diphosphate reductase activity, thioredoxin disulfide as acceptor"/>
    <property type="evidence" value="ECO:0007669"/>
    <property type="project" value="UniProtKB-EC"/>
</dbReference>
<evidence type="ECO:0000256" key="3">
    <source>
        <dbReference type="ARBA" id="ARBA00022634"/>
    </source>
</evidence>
<comment type="caution">
    <text evidence="7">The sequence shown here is derived from an EMBL/GenBank/DDBJ whole genome shotgun (WGS) entry which is preliminary data.</text>
</comment>
<dbReference type="RefSeq" id="WP_009126631.1">
    <property type="nucleotide sequence ID" value="NZ_GL882691.1"/>
</dbReference>
<organism evidence="7 8">
    <name type="scientific">Bacteroides fluxus YIT 12057</name>
    <dbReference type="NCBI Taxonomy" id="763034"/>
    <lineage>
        <taxon>Bacteria</taxon>
        <taxon>Pseudomonadati</taxon>
        <taxon>Bacteroidota</taxon>
        <taxon>Bacteroidia</taxon>
        <taxon>Bacteroidales</taxon>
        <taxon>Bacteroidaceae</taxon>
        <taxon>Bacteroides</taxon>
    </lineage>
</organism>
<name>F3PXC5_9BACE</name>
<dbReference type="AlphaFoldDB" id="F3PXC5"/>
<keyword evidence="4" id="KW-0547">Nucleotide-binding</keyword>
<protein>
    <recommendedName>
        <fullName evidence="2">ribonucleoside-diphosphate reductase</fullName>
        <ecNumber evidence="2">1.17.4.1</ecNumber>
    </recommendedName>
</protein>
<evidence type="ECO:0000256" key="1">
    <source>
        <dbReference type="ARBA" id="ARBA00007405"/>
    </source>
</evidence>
<comment type="catalytic activity">
    <reaction evidence="5">
        <text>a 2'-deoxyribonucleoside 5'-diphosphate + [thioredoxin]-disulfide + H2O = a ribonucleoside 5'-diphosphate + [thioredoxin]-dithiol</text>
        <dbReference type="Rhea" id="RHEA:23252"/>
        <dbReference type="Rhea" id="RHEA-COMP:10698"/>
        <dbReference type="Rhea" id="RHEA-COMP:10700"/>
        <dbReference type="ChEBI" id="CHEBI:15377"/>
        <dbReference type="ChEBI" id="CHEBI:29950"/>
        <dbReference type="ChEBI" id="CHEBI:50058"/>
        <dbReference type="ChEBI" id="CHEBI:57930"/>
        <dbReference type="ChEBI" id="CHEBI:73316"/>
        <dbReference type="EC" id="1.17.4.1"/>
    </reaction>
</comment>
<dbReference type="GeneID" id="86050800"/>
<evidence type="ECO:0000313" key="7">
    <source>
        <dbReference type="EMBL" id="EGF51697.1"/>
    </source>
</evidence>
<keyword evidence="8" id="KW-1185">Reference proteome</keyword>
<dbReference type="InterPro" id="IPR023806">
    <property type="entry name" value="CHP03905"/>
</dbReference>
<proteinExistence type="inferred from homology"/>
<reference evidence="7 8" key="1">
    <citation type="submission" date="2011-02" db="EMBL/GenBank/DDBJ databases">
        <authorList>
            <person name="Weinstock G."/>
            <person name="Sodergren E."/>
            <person name="Clifton S."/>
            <person name="Fulton L."/>
            <person name="Fulton B."/>
            <person name="Courtney L."/>
            <person name="Fronick C."/>
            <person name="Harrison M."/>
            <person name="Strong C."/>
            <person name="Farmer C."/>
            <person name="Delahaunty K."/>
            <person name="Markovic C."/>
            <person name="Hall O."/>
            <person name="Minx P."/>
            <person name="Tomlinson C."/>
            <person name="Mitreva M."/>
            <person name="Hou S."/>
            <person name="Chen J."/>
            <person name="Wollam A."/>
            <person name="Pepin K.H."/>
            <person name="Johnson M."/>
            <person name="Bhonagiri V."/>
            <person name="Zhang X."/>
            <person name="Suruliraj S."/>
            <person name="Warren W."/>
            <person name="Chinwalla A."/>
            <person name="Mardis E.R."/>
            <person name="Wilson R.K."/>
        </authorList>
    </citation>
    <scope>NUCLEOTIDE SEQUENCE [LARGE SCALE GENOMIC DNA]</scope>
    <source>
        <strain evidence="7 8">YIT 12057</strain>
    </source>
</reference>
<dbReference type="GO" id="GO:0000166">
    <property type="term" value="F:nucleotide binding"/>
    <property type="evidence" value="ECO:0007669"/>
    <property type="project" value="UniProtKB-KW"/>
</dbReference>
<keyword evidence="3" id="KW-0237">DNA synthesis</keyword>
<dbReference type="eggNOG" id="ENOG5032YE7">
    <property type="taxonomic scope" value="Bacteria"/>
</dbReference>
<dbReference type="EC" id="1.17.4.1" evidence="2"/>
<dbReference type="NCBIfam" id="TIGR03905">
    <property type="entry name" value="TIGR03905_4_Cys"/>
    <property type="match status" value="1"/>
</dbReference>
<dbReference type="InterPro" id="IPR024434">
    <property type="entry name" value="TSCPD_dom"/>
</dbReference>
<dbReference type="Pfam" id="PF12637">
    <property type="entry name" value="TSCPD"/>
    <property type="match status" value="1"/>
</dbReference>
<feature type="domain" description="TSCPD" evidence="6">
    <location>
        <begin position="4"/>
        <end position="78"/>
    </location>
</feature>
<dbReference type="GO" id="GO:0071897">
    <property type="term" value="P:DNA biosynthetic process"/>
    <property type="evidence" value="ECO:0007669"/>
    <property type="project" value="UniProtKB-KW"/>
</dbReference>
<evidence type="ECO:0000259" key="6">
    <source>
        <dbReference type="Pfam" id="PF12637"/>
    </source>
</evidence>